<dbReference type="EMBL" id="JABCKV010000026">
    <property type="protein sequence ID" value="KAG5646103.1"/>
    <property type="molecule type" value="Genomic_DNA"/>
</dbReference>
<dbReference type="AlphaFoldDB" id="A0A9P7G9R5"/>
<gene>
    <name evidence="1" type="ORF">DXG03_004342</name>
</gene>
<accession>A0A9P7G9R5</accession>
<sequence>MRTLESLALSYHSTWDYFTLFLESPIDAPALRCFALRFVSELGLAESNSQAVLQLGHKIQPRNVNVIRLTELHLTHVESSRKEIYSLLSQCRATLDVCTLTVVANRVVGWGNRLGSDTAPVRSRIRTLTIHNPNNADYDAYLEHVEFPHLENLNIRVNGVATSYSTHGIPSSLWDS</sequence>
<evidence type="ECO:0000313" key="1">
    <source>
        <dbReference type="EMBL" id="KAG5646103.1"/>
    </source>
</evidence>
<reference evidence="1" key="2">
    <citation type="submission" date="2021-10" db="EMBL/GenBank/DDBJ databases">
        <title>Phylogenomics reveals ancestral predisposition of the termite-cultivated fungus Termitomyces towards a domesticated lifestyle.</title>
        <authorList>
            <person name="Auxier B."/>
            <person name="Grum-Grzhimaylo A."/>
            <person name="Cardenas M.E."/>
            <person name="Lodge J.D."/>
            <person name="Laessoe T."/>
            <person name="Pedersen O."/>
            <person name="Smith M.E."/>
            <person name="Kuyper T.W."/>
            <person name="Franco-Molano E.A."/>
            <person name="Baroni T.J."/>
            <person name="Aanen D.K."/>
        </authorList>
    </citation>
    <scope>NUCLEOTIDE SEQUENCE</scope>
    <source>
        <strain evidence="1">AP01</strain>
        <tissue evidence="1">Mycelium</tissue>
    </source>
</reference>
<proteinExistence type="predicted"/>
<keyword evidence="2" id="KW-1185">Reference proteome</keyword>
<organism evidence="1 2">
    <name type="scientific">Asterophora parasitica</name>
    <dbReference type="NCBI Taxonomy" id="117018"/>
    <lineage>
        <taxon>Eukaryota</taxon>
        <taxon>Fungi</taxon>
        <taxon>Dikarya</taxon>
        <taxon>Basidiomycota</taxon>
        <taxon>Agaricomycotina</taxon>
        <taxon>Agaricomycetes</taxon>
        <taxon>Agaricomycetidae</taxon>
        <taxon>Agaricales</taxon>
        <taxon>Tricholomatineae</taxon>
        <taxon>Lyophyllaceae</taxon>
        <taxon>Asterophora</taxon>
    </lineage>
</organism>
<comment type="caution">
    <text evidence="1">The sequence shown here is derived from an EMBL/GenBank/DDBJ whole genome shotgun (WGS) entry which is preliminary data.</text>
</comment>
<reference evidence="1" key="1">
    <citation type="submission" date="2020-07" db="EMBL/GenBank/DDBJ databases">
        <authorList>
            <person name="Nieuwenhuis M."/>
            <person name="Van De Peppel L.J.J."/>
        </authorList>
    </citation>
    <scope>NUCLEOTIDE SEQUENCE</scope>
    <source>
        <strain evidence="1">AP01</strain>
        <tissue evidence="1">Mycelium</tissue>
    </source>
</reference>
<protein>
    <submittedName>
        <fullName evidence="1">Uncharacterized protein</fullName>
    </submittedName>
</protein>
<dbReference type="Proteomes" id="UP000775547">
    <property type="component" value="Unassembled WGS sequence"/>
</dbReference>
<name>A0A9P7G9R5_9AGAR</name>
<evidence type="ECO:0000313" key="2">
    <source>
        <dbReference type="Proteomes" id="UP000775547"/>
    </source>
</evidence>